<dbReference type="InterPro" id="IPR025420">
    <property type="entry name" value="DUF4143"/>
</dbReference>
<dbReference type="Pfam" id="PF13173">
    <property type="entry name" value="AAA_14"/>
    <property type="match status" value="1"/>
</dbReference>
<evidence type="ECO:0000313" key="3">
    <source>
        <dbReference type="EMBL" id="KXA18944.1"/>
    </source>
</evidence>
<dbReference type="AlphaFoldDB" id="A0A133NRM4"/>
<protein>
    <recommendedName>
        <fullName evidence="5">AAA family ATPase</fullName>
    </recommendedName>
</protein>
<dbReference type="SUPFAM" id="SSF52540">
    <property type="entry name" value="P-loop containing nucleoside triphosphate hydrolases"/>
    <property type="match status" value="1"/>
</dbReference>
<comment type="caution">
    <text evidence="3">The sequence shown here is derived from an EMBL/GenBank/DDBJ whole genome shotgun (WGS) entry which is preliminary data.</text>
</comment>
<dbReference type="PATRIC" id="fig|2702.100.peg.1284"/>
<dbReference type="EMBL" id="LRQB01000085">
    <property type="protein sequence ID" value="KXA18944.1"/>
    <property type="molecule type" value="Genomic_DNA"/>
</dbReference>
<evidence type="ECO:0000313" key="4">
    <source>
        <dbReference type="Proteomes" id="UP000070687"/>
    </source>
</evidence>
<dbReference type="Gene3D" id="3.40.50.300">
    <property type="entry name" value="P-loop containing nucleotide triphosphate hydrolases"/>
    <property type="match status" value="1"/>
</dbReference>
<feature type="domain" description="DUF4143" evidence="2">
    <location>
        <begin position="228"/>
        <end position="392"/>
    </location>
</feature>
<feature type="domain" description="AAA" evidence="1">
    <location>
        <begin position="32"/>
        <end position="181"/>
    </location>
</feature>
<reference evidence="3 4" key="1">
    <citation type="submission" date="2016-01" db="EMBL/GenBank/DDBJ databases">
        <authorList>
            <person name="Oliw E.H."/>
        </authorList>
    </citation>
    <scope>NUCLEOTIDE SEQUENCE [LARGE SCALE GENOMIC DNA]</scope>
    <source>
        <strain evidence="3 4">PSS_7772B</strain>
    </source>
</reference>
<evidence type="ECO:0008006" key="5">
    <source>
        <dbReference type="Google" id="ProtNLM"/>
    </source>
</evidence>
<name>A0A133NRM4_GARVA</name>
<organism evidence="3 4">
    <name type="scientific">Gardnerella vaginalis</name>
    <dbReference type="NCBI Taxonomy" id="2702"/>
    <lineage>
        <taxon>Bacteria</taxon>
        <taxon>Bacillati</taxon>
        <taxon>Actinomycetota</taxon>
        <taxon>Actinomycetes</taxon>
        <taxon>Bifidobacteriales</taxon>
        <taxon>Bifidobacteriaceae</taxon>
        <taxon>Gardnerella</taxon>
    </lineage>
</organism>
<evidence type="ECO:0000259" key="2">
    <source>
        <dbReference type="Pfam" id="PF13635"/>
    </source>
</evidence>
<dbReference type="PANTHER" id="PTHR33295">
    <property type="entry name" value="ATPASE"/>
    <property type="match status" value="1"/>
</dbReference>
<dbReference type="Proteomes" id="UP000070687">
    <property type="component" value="Unassembled WGS sequence"/>
</dbReference>
<evidence type="ECO:0000259" key="1">
    <source>
        <dbReference type="Pfam" id="PF13173"/>
    </source>
</evidence>
<accession>A0A133NRM4</accession>
<sequence length="454" mass="52180">MKIEVGGKGMRMIFNRQRYIKKLNQLSWNGLVKIITGVRRAGKSFILNELFYNSLISQGVLQNNIIRFAFDSDEDIDRLEPFANGEPVKIADKKLGYAINAKVFRRYIASQINDSDKFYIFLDEVQLLDNFVGTLNSYLRHANLDIYVTGSNSRFLSSDIVTEFKGRSTEVHVQPLTFAEYVESSNKTVSESWADYIVTGGIPLVAKMQNVEEQIKYLENLVKETYLKDVVQRNGVRKEQALSEMLQVIASSIGAPVNPRKLSNTFISHGYGEIASETVSRFIDYYSDAFLVSKAQKYNIKGKKYIDSLFKIYFEDIGVRNALLNFRQIEESHIMENVIYNELRYRGYNVDIGEMNIAENTGRKDKNNHDIYAQKSLEIDFIATLGSEKYYIQSAPAMTTEEKSLQEKRSLYYIDNSFKKIVVTKNGLHATRDNRGVITMDLFDFLLNEDSLKR</sequence>
<dbReference type="InterPro" id="IPR041682">
    <property type="entry name" value="AAA_14"/>
</dbReference>
<dbReference type="Pfam" id="PF13635">
    <property type="entry name" value="DUF4143"/>
    <property type="match status" value="1"/>
</dbReference>
<gene>
    <name evidence="3" type="ORF">HMPREF3208_01301</name>
</gene>
<proteinExistence type="predicted"/>
<dbReference type="InterPro" id="IPR027417">
    <property type="entry name" value="P-loop_NTPase"/>
</dbReference>
<dbReference type="PANTHER" id="PTHR33295:SF18">
    <property type="entry name" value="AAA+ ATPASE DOMAIN-CONTAINING PROTEIN"/>
    <property type="match status" value="1"/>
</dbReference>